<gene>
    <name evidence="1" type="ORF">HDID_LOCUS4836</name>
</gene>
<sequence length="31" mass="3831">MLITKIDFYFLEYCKKHNLKITKYFAETSIK</sequence>
<dbReference type="AlphaFoldDB" id="A0A0R3SIS3"/>
<evidence type="ECO:0000313" key="3">
    <source>
        <dbReference type="WBParaSite" id="HDID_0000483801-mRNA-1"/>
    </source>
</evidence>
<dbReference type="WBParaSite" id="HDID_0000483801-mRNA-1">
    <property type="protein sequence ID" value="HDID_0000483801-mRNA-1"/>
    <property type="gene ID" value="HDID_0000483801"/>
</dbReference>
<reference evidence="1 2" key="2">
    <citation type="submission" date="2018-11" db="EMBL/GenBank/DDBJ databases">
        <authorList>
            <consortium name="Pathogen Informatics"/>
        </authorList>
    </citation>
    <scope>NUCLEOTIDE SEQUENCE [LARGE SCALE GENOMIC DNA]</scope>
</reference>
<dbReference type="EMBL" id="UYSG01002057">
    <property type="protein sequence ID" value="VDL56449.1"/>
    <property type="molecule type" value="Genomic_DNA"/>
</dbReference>
<reference evidence="3" key="1">
    <citation type="submission" date="2017-02" db="UniProtKB">
        <authorList>
            <consortium name="WormBaseParasite"/>
        </authorList>
    </citation>
    <scope>IDENTIFICATION</scope>
</reference>
<dbReference type="Proteomes" id="UP000274504">
    <property type="component" value="Unassembled WGS sequence"/>
</dbReference>
<evidence type="ECO:0000313" key="2">
    <source>
        <dbReference type="Proteomes" id="UP000274504"/>
    </source>
</evidence>
<proteinExistence type="predicted"/>
<organism evidence="3">
    <name type="scientific">Hymenolepis diminuta</name>
    <name type="common">Rat tapeworm</name>
    <dbReference type="NCBI Taxonomy" id="6216"/>
    <lineage>
        <taxon>Eukaryota</taxon>
        <taxon>Metazoa</taxon>
        <taxon>Spiralia</taxon>
        <taxon>Lophotrochozoa</taxon>
        <taxon>Platyhelminthes</taxon>
        <taxon>Cestoda</taxon>
        <taxon>Eucestoda</taxon>
        <taxon>Cyclophyllidea</taxon>
        <taxon>Hymenolepididae</taxon>
        <taxon>Hymenolepis</taxon>
    </lineage>
</organism>
<accession>A0A0R3SIS3</accession>
<protein>
    <submittedName>
        <fullName evidence="3">Transcriptional regulator</fullName>
    </submittedName>
</protein>
<name>A0A0R3SIS3_HYMDI</name>
<evidence type="ECO:0000313" key="1">
    <source>
        <dbReference type="EMBL" id="VDL56449.1"/>
    </source>
</evidence>